<gene>
    <name evidence="1" type="ORF">GL279_12020</name>
</gene>
<organism evidence="1 2">
    <name type="scientific">Paracoccus limosus</name>
    <dbReference type="NCBI Taxonomy" id="913252"/>
    <lineage>
        <taxon>Bacteria</taxon>
        <taxon>Pseudomonadati</taxon>
        <taxon>Pseudomonadota</taxon>
        <taxon>Alphaproteobacteria</taxon>
        <taxon>Rhodobacterales</taxon>
        <taxon>Paracoccaceae</taxon>
        <taxon>Paracoccus</taxon>
    </lineage>
</organism>
<dbReference type="AlphaFoldDB" id="A0A844H9Y8"/>
<sequence>MLIFLKPRIVLLSVPKTGTTALEQALSERAEIAFRGRPEIKHLNLRQYQNRIQPLLQPLGGAPFETVAVIREPLDWLRSWYRFRARDELIGQPNSTAAISFERFVTDYLTPGRRPAHARLGRQSEFMQNNAGEFAVDHLFRYEALPALVDFLSARLGQPITLPRANVSPAAATDLAPQAEARLRAALSDEHALWQGARQEP</sequence>
<dbReference type="GO" id="GO:0016301">
    <property type="term" value="F:kinase activity"/>
    <property type="evidence" value="ECO:0007669"/>
    <property type="project" value="UniProtKB-KW"/>
</dbReference>
<evidence type="ECO:0000313" key="2">
    <source>
        <dbReference type="Proteomes" id="UP000442533"/>
    </source>
</evidence>
<dbReference type="Proteomes" id="UP000442533">
    <property type="component" value="Unassembled WGS sequence"/>
</dbReference>
<reference evidence="1 2" key="1">
    <citation type="submission" date="2019-11" db="EMBL/GenBank/DDBJ databases">
        <authorList>
            <person name="Dong K."/>
        </authorList>
    </citation>
    <scope>NUCLEOTIDE SEQUENCE [LARGE SCALE GENOMIC DNA]</scope>
    <source>
        <strain evidence="1 2">JCM 17370</strain>
    </source>
</reference>
<dbReference type="Gene3D" id="3.40.50.300">
    <property type="entry name" value="P-loop containing nucleotide triphosphate hydrolases"/>
    <property type="match status" value="1"/>
</dbReference>
<keyword evidence="1" id="KW-0808">Transferase</keyword>
<dbReference type="EMBL" id="WMIF01000016">
    <property type="protein sequence ID" value="MTH35328.1"/>
    <property type="molecule type" value="Genomic_DNA"/>
</dbReference>
<protein>
    <submittedName>
        <fullName evidence="1">Gamma-glutamyl kinase</fullName>
    </submittedName>
</protein>
<dbReference type="OrthoDB" id="7687351at2"/>
<accession>A0A844H9Y8</accession>
<proteinExistence type="predicted"/>
<keyword evidence="2" id="KW-1185">Reference proteome</keyword>
<dbReference type="RefSeq" id="WP_155064882.1">
    <property type="nucleotide sequence ID" value="NZ_WMIF01000016.1"/>
</dbReference>
<dbReference type="SUPFAM" id="SSF52540">
    <property type="entry name" value="P-loop containing nucleoside triphosphate hydrolases"/>
    <property type="match status" value="1"/>
</dbReference>
<dbReference type="InterPro" id="IPR027417">
    <property type="entry name" value="P-loop_NTPase"/>
</dbReference>
<keyword evidence="1" id="KW-0418">Kinase</keyword>
<name>A0A844H9Y8_9RHOB</name>
<comment type="caution">
    <text evidence="1">The sequence shown here is derived from an EMBL/GenBank/DDBJ whole genome shotgun (WGS) entry which is preliminary data.</text>
</comment>
<evidence type="ECO:0000313" key="1">
    <source>
        <dbReference type="EMBL" id="MTH35328.1"/>
    </source>
</evidence>